<name>A0ABS9CNH4_9FIRM</name>
<evidence type="ECO:0000256" key="1">
    <source>
        <dbReference type="ARBA" id="ARBA00004651"/>
    </source>
</evidence>
<dbReference type="Pfam" id="PF00664">
    <property type="entry name" value="ABC_membrane"/>
    <property type="match status" value="1"/>
</dbReference>
<dbReference type="InterPro" id="IPR011527">
    <property type="entry name" value="ABC1_TM_dom"/>
</dbReference>
<feature type="transmembrane region" description="Helical" evidence="7">
    <location>
        <begin position="274"/>
        <end position="291"/>
    </location>
</feature>
<dbReference type="SUPFAM" id="SSF90123">
    <property type="entry name" value="ABC transporter transmembrane region"/>
    <property type="match status" value="1"/>
</dbReference>
<feature type="transmembrane region" description="Helical" evidence="7">
    <location>
        <begin position="159"/>
        <end position="176"/>
    </location>
</feature>
<dbReference type="Proteomes" id="UP001299220">
    <property type="component" value="Unassembled WGS sequence"/>
</dbReference>
<dbReference type="InterPro" id="IPR003593">
    <property type="entry name" value="AAA+_ATPase"/>
</dbReference>
<keyword evidence="6 7" id="KW-0472">Membrane</keyword>
<gene>
    <name evidence="10" type="ORF">JQM67_07240</name>
</gene>
<dbReference type="Pfam" id="PF00005">
    <property type="entry name" value="ABC_tran"/>
    <property type="match status" value="1"/>
</dbReference>
<dbReference type="PROSITE" id="PS50893">
    <property type="entry name" value="ABC_TRANSPORTER_2"/>
    <property type="match status" value="1"/>
</dbReference>
<comment type="caution">
    <text evidence="10">The sequence shown here is derived from an EMBL/GenBank/DDBJ whole genome shotgun (WGS) entry which is preliminary data.</text>
</comment>
<keyword evidence="2 7" id="KW-0812">Transmembrane</keyword>
<dbReference type="CDD" id="cd18548">
    <property type="entry name" value="ABC_6TM_Tm287_like"/>
    <property type="match status" value="1"/>
</dbReference>
<evidence type="ECO:0000259" key="9">
    <source>
        <dbReference type="PROSITE" id="PS50929"/>
    </source>
</evidence>
<keyword evidence="4 10" id="KW-0067">ATP-binding</keyword>
<dbReference type="PANTHER" id="PTHR43394">
    <property type="entry name" value="ATP-DEPENDENT PERMEASE MDL1, MITOCHONDRIAL"/>
    <property type="match status" value="1"/>
</dbReference>
<evidence type="ECO:0000313" key="11">
    <source>
        <dbReference type="Proteomes" id="UP001299220"/>
    </source>
</evidence>
<feature type="domain" description="ABC transmembrane type-1" evidence="9">
    <location>
        <begin position="19"/>
        <end position="300"/>
    </location>
</feature>
<dbReference type="InterPro" id="IPR027417">
    <property type="entry name" value="P-loop_NTPase"/>
</dbReference>
<evidence type="ECO:0000256" key="6">
    <source>
        <dbReference type="ARBA" id="ARBA00023136"/>
    </source>
</evidence>
<dbReference type="EMBL" id="JAFBIT010000002">
    <property type="protein sequence ID" value="MCF2652392.1"/>
    <property type="molecule type" value="Genomic_DNA"/>
</dbReference>
<comment type="subcellular location">
    <subcellularLocation>
        <location evidence="1">Cell membrane</location>
        <topology evidence="1">Multi-pass membrane protein</topology>
    </subcellularLocation>
</comment>
<reference evidence="10 11" key="1">
    <citation type="submission" date="2020-12" db="EMBL/GenBank/DDBJ databases">
        <title>Whole genome sequences of gut porcine anaerobes.</title>
        <authorList>
            <person name="Kubasova T."/>
            <person name="Jahodarova E."/>
            <person name="Rychlik I."/>
        </authorList>
    </citation>
    <scope>NUCLEOTIDE SEQUENCE [LARGE SCALE GENOMIC DNA]</scope>
    <source>
        <strain evidence="10 11">An867</strain>
    </source>
</reference>
<dbReference type="InterPro" id="IPR003439">
    <property type="entry name" value="ABC_transporter-like_ATP-bd"/>
</dbReference>
<evidence type="ECO:0000256" key="3">
    <source>
        <dbReference type="ARBA" id="ARBA00022741"/>
    </source>
</evidence>
<feature type="transmembrane region" description="Helical" evidence="7">
    <location>
        <begin position="48"/>
        <end position="70"/>
    </location>
</feature>
<accession>A0ABS9CNH4</accession>
<evidence type="ECO:0000256" key="2">
    <source>
        <dbReference type="ARBA" id="ARBA00022692"/>
    </source>
</evidence>
<keyword evidence="5 7" id="KW-1133">Transmembrane helix</keyword>
<keyword evidence="3" id="KW-0547">Nucleotide-binding</keyword>
<dbReference type="InterPro" id="IPR039421">
    <property type="entry name" value="Type_1_exporter"/>
</dbReference>
<dbReference type="InterPro" id="IPR017871">
    <property type="entry name" value="ABC_transporter-like_CS"/>
</dbReference>
<evidence type="ECO:0000256" key="7">
    <source>
        <dbReference type="SAM" id="Phobius"/>
    </source>
</evidence>
<dbReference type="GO" id="GO:0005524">
    <property type="term" value="F:ATP binding"/>
    <property type="evidence" value="ECO:0007669"/>
    <property type="project" value="UniProtKB-KW"/>
</dbReference>
<dbReference type="InterPro" id="IPR036640">
    <property type="entry name" value="ABC1_TM_sf"/>
</dbReference>
<dbReference type="Gene3D" id="1.20.1560.10">
    <property type="entry name" value="ABC transporter type 1, transmembrane domain"/>
    <property type="match status" value="1"/>
</dbReference>
<feature type="transmembrane region" description="Helical" evidence="7">
    <location>
        <begin position="240"/>
        <end position="262"/>
    </location>
</feature>
<evidence type="ECO:0000256" key="5">
    <source>
        <dbReference type="ARBA" id="ARBA00022989"/>
    </source>
</evidence>
<evidence type="ECO:0000256" key="4">
    <source>
        <dbReference type="ARBA" id="ARBA00022840"/>
    </source>
</evidence>
<proteinExistence type="predicted"/>
<dbReference type="SMART" id="SM00382">
    <property type="entry name" value="AAA"/>
    <property type="match status" value="1"/>
</dbReference>
<evidence type="ECO:0000259" key="8">
    <source>
        <dbReference type="PROSITE" id="PS50893"/>
    </source>
</evidence>
<feature type="domain" description="ABC transporter" evidence="8">
    <location>
        <begin position="335"/>
        <end position="567"/>
    </location>
</feature>
<dbReference type="PROSITE" id="PS50929">
    <property type="entry name" value="ABC_TM1F"/>
    <property type="match status" value="1"/>
</dbReference>
<keyword evidence="11" id="KW-1185">Reference proteome</keyword>
<organism evidence="10 11">
    <name type="scientific">Anaeromassilibacillus senegalensis</name>
    <dbReference type="NCBI Taxonomy" id="1673717"/>
    <lineage>
        <taxon>Bacteria</taxon>
        <taxon>Bacillati</taxon>
        <taxon>Bacillota</taxon>
        <taxon>Clostridia</taxon>
        <taxon>Eubacteriales</taxon>
        <taxon>Acutalibacteraceae</taxon>
        <taxon>Anaeromassilibacillus</taxon>
    </lineage>
</organism>
<feature type="transmembrane region" description="Helical" evidence="7">
    <location>
        <begin position="135"/>
        <end position="153"/>
    </location>
</feature>
<evidence type="ECO:0000313" key="10">
    <source>
        <dbReference type="EMBL" id="MCF2652392.1"/>
    </source>
</evidence>
<dbReference type="PANTHER" id="PTHR43394:SF1">
    <property type="entry name" value="ATP-BINDING CASSETTE SUB-FAMILY B MEMBER 10, MITOCHONDRIAL"/>
    <property type="match status" value="1"/>
</dbReference>
<feature type="transmembrane region" description="Helical" evidence="7">
    <location>
        <begin position="21"/>
        <end position="42"/>
    </location>
</feature>
<sequence>MVLKRLAVYLKPFIPRMSLGFCIKVGGTLVELAIPWILSYIIDDLIPLGEIAPVCLWGGLMLVCSLLAWVGNITANRMASAVARDCTRQIRHDLFRKISYLSERRVDEFSIPSLITRMTSDTYVLHQTVGMIQRLGVRAPILLIGGVIVTLTLDPVLTLIMVATLPVVGAITFVVSRRGARLFRLVQKASDAMLRVVRENAVGVRVIKALSKSEYERNRFKRVNDELTEKERTAEKTMALINPVMSLLLNLGIVAVIVVGGVRVHNGTTEIGKIIAFMNLFTIVLNALMAINRMFTMLSRAAASSARVLEVLDTPIELYETEPKFSFLPENAPHIAFRDVTFRYPRGSFAVRDLNFELKRGETLGIIGATGSGKSTIIRALMRYYDVSGGAIEIDGVDIRDYATTDLRAKFGVVFQNDTLFKDTIRENIRLGRNLSDEELLEAARRAQALGFIEEQGGLDAPVAIKGANLSGGQKQRLLVARALAGNPEILVLDDSSSALDYKTDSLLREEIRLHYGDATKIIVAQRVSSIMHAEKILVLENGRVIGMGTHDELMASCPLYREIGESQIGDRSVSYDEPAGKEAVRA</sequence>
<dbReference type="Gene3D" id="3.40.50.300">
    <property type="entry name" value="P-loop containing nucleotide triphosphate hydrolases"/>
    <property type="match status" value="1"/>
</dbReference>
<protein>
    <submittedName>
        <fullName evidence="10">ABC transporter ATP-binding protein</fullName>
    </submittedName>
</protein>
<dbReference type="SUPFAM" id="SSF52540">
    <property type="entry name" value="P-loop containing nucleoside triphosphate hydrolases"/>
    <property type="match status" value="1"/>
</dbReference>
<dbReference type="RefSeq" id="WP_235323448.1">
    <property type="nucleotide sequence ID" value="NZ_JAFBIT010000002.1"/>
</dbReference>
<dbReference type="PROSITE" id="PS00211">
    <property type="entry name" value="ABC_TRANSPORTER_1"/>
    <property type="match status" value="1"/>
</dbReference>